<evidence type="ECO:0000259" key="7">
    <source>
        <dbReference type="Pfam" id="PF02384"/>
    </source>
</evidence>
<dbReference type="Gene3D" id="3.40.50.150">
    <property type="entry name" value="Vaccinia Virus protein VP39"/>
    <property type="match status" value="1"/>
</dbReference>
<dbReference type="EMBL" id="AVNI01000002">
    <property type="protein sequence ID" value="EQD89060.1"/>
    <property type="molecule type" value="Genomic_DNA"/>
</dbReference>
<dbReference type="PROSITE" id="PS00092">
    <property type="entry name" value="N6_MTASE"/>
    <property type="match status" value="1"/>
</dbReference>
<dbReference type="Proteomes" id="UP000015816">
    <property type="component" value="Unassembled WGS sequence"/>
</dbReference>
<dbReference type="GO" id="GO:0008170">
    <property type="term" value="F:N-methyltransferase activity"/>
    <property type="evidence" value="ECO:0007669"/>
    <property type="project" value="InterPro"/>
</dbReference>
<dbReference type="SUPFAM" id="SSF53335">
    <property type="entry name" value="S-adenosyl-L-methionine-dependent methyltransferases"/>
    <property type="match status" value="1"/>
</dbReference>
<dbReference type="AlphaFoldDB" id="T2S9V0"/>
<evidence type="ECO:0000256" key="4">
    <source>
        <dbReference type="ARBA" id="ARBA00022679"/>
    </source>
</evidence>
<keyword evidence="3 8" id="KW-0489">Methyltransferase</keyword>
<dbReference type="GO" id="GO:0003677">
    <property type="term" value="F:DNA binding"/>
    <property type="evidence" value="ECO:0007669"/>
    <property type="project" value="InterPro"/>
</dbReference>
<evidence type="ECO:0000256" key="1">
    <source>
        <dbReference type="ARBA" id="ARBA00006594"/>
    </source>
</evidence>
<keyword evidence="5" id="KW-0680">Restriction system</keyword>
<evidence type="ECO:0000256" key="3">
    <source>
        <dbReference type="ARBA" id="ARBA00022603"/>
    </source>
</evidence>
<dbReference type="PANTHER" id="PTHR33841">
    <property type="entry name" value="DNA METHYLTRANSFERASE YEEA-RELATED"/>
    <property type="match status" value="1"/>
</dbReference>
<keyword evidence="4" id="KW-0808">Transferase</keyword>
<dbReference type="PRINTS" id="PR00507">
    <property type="entry name" value="N12N6MTFRASE"/>
</dbReference>
<dbReference type="GO" id="GO:0009307">
    <property type="term" value="P:DNA restriction-modification system"/>
    <property type="evidence" value="ECO:0007669"/>
    <property type="project" value="UniProtKB-KW"/>
</dbReference>
<accession>T2S9V0</accession>
<evidence type="ECO:0000313" key="9">
    <source>
        <dbReference type="Proteomes" id="UP000015816"/>
    </source>
</evidence>
<evidence type="ECO:0000256" key="6">
    <source>
        <dbReference type="ARBA" id="ARBA00047942"/>
    </source>
</evidence>
<evidence type="ECO:0000256" key="2">
    <source>
        <dbReference type="ARBA" id="ARBA00011900"/>
    </source>
</evidence>
<dbReference type="EC" id="2.1.1.72" evidence="2"/>
<dbReference type="REBASE" id="74244">
    <property type="entry name" value="M.HpySA50ORF1381P"/>
</dbReference>
<dbReference type="PANTHER" id="PTHR33841:SF1">
    <property type="entry name" value="DNA METHYLTRANSFERASE A"/>
    <property type="match status" value="1"/>
</dbReference>
<dbReference type="InterPro" id="IPR050953">
    <property type="entry name" value="N4_N6_ade-DNA_methylase"/>
</dbReference>
<dbReference type="InterPro" id="IPR029063">
    <property type="entry name" value="SAM-dependent_MTases_sf"/>
</dbReference>
<dbReference type="InterPro" id="IPR003356">
    <property type="entry name" value="DNA_methylase_A-5"/>
</dbReference>
<reference evidence="8 9" key="1">
    <citation type="journal article" date="2013" name="Genome Announc.">
        <title>Genome Sequences of Three hpAfrica2 Strains of Helicobacter pylori.</title>
        <authorList>
            <person name="Duncan S.S."/>
            <person name="Bertoli M.T."/>
            <person name="Kersulyte D."/>
            <person name="Valk P.L."/>
            <person name="Tamma S."/>
            <person name="Segal I."/>
            <person name="McClain M.S."/>
            <person name="Cover T.L."/>
            <person name="Berg D.E."/>
        </authorList>
    </citation>
    <scope>NUCLEOTIDE SEQUENCE [LARGE SCALE GENOMIC DNA]</scope>
    <source>
        <strain evidence="8 9">SouthAfrica50</strain>
    </source>
</reference>
<comment type="catalytic activity">
    <reaction evidence="6">
        <text>a 2'-deoxyadenosine in DNA + S-adenosyl-L-methionine = an N(6)-methyl-2'-deoxyadenosine in DNA + S-adenosyl-L-homocysteine + H(+)</text>
        <dbReference type="Rhea" id="RHEA:15197"/>
        <dbReference type="Rhea" id="RHEA-COMP:12418"/>
        <dbReference type="Rhea" id="RHEA-COMP:12419"/>
        <dbReference type="ChEBI" id="CHEBI:15378"/>
        <dbReference type="ChEBI" id="CHEBI:57856"/>
        <dbReference type="ChEBI" id="CHEBI:59789"/>
        <dbReference type="ChEBI" id="CHEBI:90615"/>
        <dbReference type="ChEBI" id="CHEBI:90616"/>
        <dbReference type="EC" id="2.1.1.72"/>
    </reaction>
</comment>
<comment type="similarity">
    <text evidence="1">Belongs to the N(4)/N(6)-methyltransferase family.</text>
</comment>
<protein>
    <recommendedName>
        <fullName evidence="2">site-specific DNA-methyltransferase (adenine-specific)</fullName>
        <ecNumber evidence="2">2.1.1.72</ecNumber>
    </recommendedName>
</protein>
<dbReference type="PATRIC" id="fig|1352357.3.peg.1352"/>
<proteinExistence type="inferred from homology"/>
<name>T2S9V0_HELPX</name>
<evidence type="ECO:0000313" key="8">
    <source>
        <dbReference type="EMBL" id="EQD89060.1"/>
    </source>
</evidence>
<evidence type="ECO:0000256" key="5">
    <source>
        <dbReference type="ARBA" id="ARBA00022747"/>
    </source>
</evidence>
<gene>
    <name evidence="8" type="ORF">HPSA50_1381</name>
</gene>
<sequence>MPSNALSIEEIARLINVSHSSVHNWIKTNLLEKLEIDRKIYVKTSSFLDFCHNHLGKNKLNKYANKSLKGVHNHQELILKYLEILENSSDLENLGSYYEEELSNTTRNLEGIYYTPNRIVEQLFTLPKDFDTSQAAFCDPAVGSGNFVMHALKLGFKVENIYGYDTDAFAVALTKKRIKERYDLDCPNIVQKDFLSLKHAPQFDCIFTNPPWGKKYHQNQKENFKQRFNLSQSLDSASLFFVASLDCLKENAHLGLLLPESCLNIDAFKKMREMALKFQIRSLIDFNKPFKSLMTKAVGLALKKTPNKKSKNLMRLSK</sequence>
<feature type="domain" description="DNA methylase adenine-specific" evidence="7">
    <location>
        <begin position="93"/>
        <end position="265"/>
    </location>
</feature>
<dbReference type="GO" id="GO:0009007">
    <property type="term" value="F:site-specific DNA-methyltransferase (adenine-specific) activity"/>
    <property type="evidence" value="ECO:0007669"/>
    <property type="project" value="UniProtKB-EC"/>
</dbReference>
<dbReference type="GO" id="GO:0032259">
    <property type="term" value="P:methylation"/>
    <property type="evidence" value="ECO:0007669"/>
    <property type="project" value="UniProtKB-KW"/>
</dbReference>
<comment type="caution">
    <text evidence="8">The sequence shown here is derived from an EMBL/GenBank/DDBJ whole genome shotgun (WGS) entry which is preliminary data.</text>
</comment>
<dbReference type="InterPro" id="IPR002052">
    <property type="entry name" value="DNA_methylase_N6_adenine_CS"/>
</dbReference>
<dbReference type="Pfam" id="PF02384">
    <property type="entry name" value="N6_Mtase"/>
    <property type="match status" value="1"/>
</dbReference>
<organism evidence="8 9">
    <name type="scientific">Helicobacter pylori SouthAfrica50</name>
    <dbReference type="NCBI Taxonomy" id="1352357"/>
    <lineage>
        <taxon>Bacteria</taxon>
        <taxon>Pseudomonadati</taxon>
        <taxon>Campylobacterota</taxon>
        <taxon>Epsilonproteobacteria</taxon>
        <taxon>Campylobacterales</taxon>
        <taxon>Helicobacteraceae</taxon>
        <taxon>Helicobacter</taxon>
    </lineage>
</organism>